<dbReference type="STRING" id="29539.SAMN02745716_1851"/>
<dbReference type="GO" id="GO:0052906">
    <property type="term" value="F:tRNA (guanine(37)-N1)-methyltransferase activity"/>
    <property type="evidence" value="ECO:0007669"/>
    <property type="project" value="UniProtKB-UniRule"/>
</dbReference>
<keyword evidence="8 15" id="KW-0489">Methyltransferase</keyword>
<evidence type="ECO:0000256" key="6">
    <source>
        <dbReference type="ARBA" id="ARBA00014679"/>
    </source>
</evidence>
<comment type="caution">
    <text evidence="15">Lacks conserved residue(s) required for the propagation of feature annotation.</text>
</comment>
<evidence type="ECO:0000256" key="14">
    <source>
        <dbReference type="ARBA" id="ARBA00047783"/>
    </source>
</evidence>
<feature type="compositionally biased region" description="Basic and acidic residues" evidence="18">
    <location>
        <begin position="241"/>
        <end position="250"/>
    </location>
</feature>
<keyword evidence="9 15" id="KW-0808">Transferase</keyword>
<evidence type="ECO:0000256" key="13">
    <source>
        <dbReference type="ARBA" id="ARBA00033392"/>
    </source>
</evidence>
<dbReference type="NCBIfam" id="NF000648">
    <property type="entry name" value="PRK00026.1"/>
    <property type="match status" value="1"/>
</dbReference>
<evidence type="ECO:0000256" key="9">
    <source>
        <dbReference type="ARBA" id="ARBA00022679"/>
    </source>
</evidence>
<keyword evidence="7 15" id="KW-0963">Cytoplasm</keyword>
<protein>
    <recommendedName>
        <fullName evidence="6 15">tRNA (guanine-N(1)-)-methyltransferase</fullName>
        <ecNumber evidence="5 15">2.1.1.228</ecNumber>
    </recommendedName>
    <alternativeName>
        <fullName evidence="12 15">M1G-methyltransferase</fullName>
    </alternativeName>
    <alternativeName>
        <fullName evidence="13 15">tRNA [GM37] methyltransferase</fullName>
    </alternativeName>
</protein>
<evidence type="ECO:0000256" key="15">
    <source>
        <dbReference type="HAMAP-Rule" id="MF_00605"/>
    </source>
</evidence>
<evidence type="ECO:0000256" key="17">
    <source>
        <dbReference type="RuleBase" id="RU003464"/>
    </source>
</evidence>
<dbReference type="EC" id="2.1.1.228" evidence="5 15"/>
<keyword evidence="21" id="KW-1185">Reference proteome</keyword>
<dbReference type="Gene3D" id="3.40.1280.10">
    <property type="match status" value="1"/>
</dbReference>
<dbReference type="AlphaFoldDB" id="A0A1H6FXW5"/>
<keyword evidence="11 15" id="KW-0819">tRNA processing</keyword>
<dbReference type="RefSeq" id="WP_093118382.1">
    <property type="nucleotide sequence ID" value="NZ_FNWJ01000002.1"/>
</dbReference>
<dbReference type="GO" id="GO:0002939">
    <property type="term" value="P:tRNA N1-guanine methylation"/>
    <property type="evidence" value="ECO:0007669"/>
    <property type="project" value="TreeGrafter"/>
</dbReference>
<feature type="region of interest" description="Disordered" evidence="18">
    <location>
        <begin position="219"/>
        <end position="250"/>
    </location>
</feature>
<name>A0A1H6FXW5_THEAL</name>
<gene>
    <name evidence="15" type="primary">trmD</name>
    <name evidence="20" type="ORF">SAMN02745716_1851</name>
</gene>
<evidence type="ECO:0000256" key="12">
    <source>
        <dbReference type="ARBA" id="ARBA00029736"/>
    </source>
</evidence>
<evidence type="ECO:0000256" key="16">
    <source>
        <dbReference type="PIRSR" id="PIRSR000386-1"/>
    </source>
</evidence>
<dbReference type="PANTHER" id="PTHR46417:SF1">
    <property type="entry name" value="TRNA (GUANINE-N(1)-)-METHYLTRANSFERASE"/>
    <property type="match status" value="1"/>
</dbReference>
<comment type="subunit">
    <text evidence="4 15 17">Homodimer.</text>
</comment>
<evidence type="ECO:0000256" key="2">
    <source>
        <dbReference type="ARBA" id="ARBA00004496"/>
    </source>
</evidence>
<organism evidence="20 21">
    <name type="scientific">Thermoleophilum album</name>
    <dbReference type="NCBI Taxonomy" id="29539"/>
    <lineage>
        <taxon>Bacteria</taxon>
        <taxon>Bacillati</taxon>
        <taxon>Actinomycetota</taxon>
        <taxon>Thermoleophilia</taxon>
        <taxon>Thermoleophilales</taxon>
        <taxon>Thermoleophilaceae</taxon>
        <taxon>Thermoleophilum</taxon>
    </lineage>
</organism>
<evidence type="ECO:0000313" key="21">
    <source>
        <dbReference type="Proteomes" id="UP000222056"/>
    </source>
</evidence>
<dbReference type="InterPro" id="IPR016009">
    <property type="entry name" value="tRNA_MeTrfase_TRMD/TRM10"/>
</dbReference>
<dbReference type="Pfam" id="PF01746">
    <property type="entry name" value="tRNA_m1G_MT"/>
    <property type="match status" value="1"/>
</dbReference>
<evidence type="ECO:0000256" key="5">
    <source>
        <dbReference type="ARBA" id="ARBA00012807"/>
    </source>
</evidence>
<dbReference type="GO" id="GO:0005829">
    <property type="term" value="C:cytosol"/>
    <property type="evidence" value="ECO:0007669"/>
    <property type="project" value="TreeGrafter"/>
</dbReference>
<dbReference type="Proteomes" id="UP000222056">
    <property type="component" value="Unassembled WGS sequence"/>
</dbReference>
<proteinExistence type="inferred from homology"/>
<dbReference type="NCBIfam" id="TIGR00088">
    <property type="entry name" value="trmD"/>
    <property type="match status" value="1"/>
</dbReference>
<accession>A0A1H6FXW5</accession>
<comment type="function">
    <text evidence="1 15 17">Specifically methylates guanosine-37 in various tRNAs.</text>
</comment>
<dbReference type="PIRSF" id="PIRSF000386">
    <property type="entry name" value="tRNA_mtase"/>
    <property type="match status" value="1"/>
</dbReference>
<sequence>MEIDVFTLFPQWFSWFVEQRHVRRALELGHRFEAIDLRATTPLRAGQVDDTPYGGGAGMVIRVDVVEAALRARYGIDPLKLPRKRRVIALAPSGRQFDDALADELAQEPALTLLCGRYEGFDERVHEHLASDVLSIGPYVLSGGELPAMVVADAVLRKLPGVLGDEESAREESFSSALEGAPEYPHYTRPAEWRGFRVPDVLLSGHHQRIREWRLARSRERAVTRYSGRRAQPRGGPAESPGRDRRPHDA</sequence>
<dbReference type="InterPro" id="IPR029028">
    <property type="entry name" value="Alpha/beta_knot_MTases"/>
</dbReference>
<feature type="binding site" evidence="15 16">
    <location>
        <position position="116"/>
    </location>
    <ligand>
        <name>S-adenosyl-L-methionine</name>
        <dbReference type="ChEBI" id="CHEBI:59789"/>
    </ligand>
</feature>
<dbReference type="Gene3D" id="1.10.1270.20">
    <property type="entry name" value="tRNA(m1g37)methyltransferase, domain 2"/>
    <property type="match status" value="1"/>
</dbReference>
<evidence type="ECO:0000256" key="7">
    <source>
        <dbReference type="ARBA" id="ARBA00022490"/>
    </source>
</evidence>
<evidence type="ECO:0000256" key="18">
    <source>
        <dbReference type="SAM" id="MobiDB-lite"/>
    </source>
</evidence>
<evidence type="ECO:0000256" key="10">
    <source>
        <dbReference type="ARBA" id="ARBA00022691"/>
    </source>
</evidence>
<evidence type="ECO:0000256" key="4">
    <source>
        <dbReference type="ARBA" id="ARBA00011738"/>
    </source>
</evidence>
<dbReference type="InterPro" id="IPR002649">
    <property type="entry name" value="tRNA_m1G_MeTrfase_TrmD"/>
</dbReference>
<evidence type="ECO:0000259" key="19">
    <source>
        <dbReference type="Pfam" id="PF01746"/>
    </source>
</evidence>
<dbReference type="OrthoDB" id="9807416at2"/>
<comment type="similarity">
    <text evidence="3 15 17">Belongs to the RNA methyltransferase TrmD family.</text>
</comment>
<dbReference type="EMBL" id="FNWJ01000002">
    <property type="protein sequence ID" value="SEH15130.1"/>
    <property type="molecule type" value="Genomic_DNA"/>
</dbReference>
<dbReference type="SUPFAM" id="SSF75217">
    <property type="entry name" value="alpha/beta knot"/>
    <property type="match status" value="1"/>
</dbReference>
<dbReference type="InterPro" id="IPR023148">
    <property type="entry name" value="tRNA_m1G_MeTrfase_C_sf"/>
</dbReference>
<evidence type="ECO:0000256" key="1">
    <source>
        <dbReference type="ARBA" id="ARBA00002634"/>
    </source>
</evidence>
<dbReference type="PANTHER" id="PTHR46417">
    <property type="entry name" value="TRNA (GUANINE-N(1)-)-METHYLTRANSFERASE"/>
    <property type="match status" value="1"/>
</dbReference>
<reference evidence="21" key="1">
    <citation type="submission" date="2016-10" db="EMBL/GenBank/DDBJ databases">
        <authorList>
            <person name="Varghese N."/>
            <person name="Submissions S."/>
        </authorList>
    </citation>
    <scope>NUCLEOTIDE SEQUENCE [LARGE SCALE GENOMIC DNA]</scope>
    <source>
        <strain evidence="21">ATCC 35263</strain>
    </source>
</reference>
<keyword evidence="10 15" id="KW-0949">S-adenosyl-L-methionine</keyword>
<feature type="domain" description="tRNA methyltransferase TRMD/TRM10-type" evidence="19">
    <location>
        <begin position="1"/>
        <end position="225"/>
    </location>
</feature>
<evidence type="ECO:0000256" key="11">
    <source>
        <dbReference type="ARBA" id="ARBA00022694"/>
    </source>
</evidence>
<evidence type="ECO:0000256" key="3">
    <source>
        <dbReference type="ARBA" id="ARBA00007630"/>
    </source>
</evidence>
<evidence type="ECO:0000256" key="8">
    <source>
        <dbReference type="ARBA" id="ARBA00022603"/>
    </source>
</evidence>
<evidence type="ECO:0000313" key="20">
    <source>
        <dbReference type="EMBL" id="SEH15130.1"/>
    </source>
</evidence>
<dbReference type="CDD" id="cd18080">
    <property type="entry name" value="TrmD-like"/>
    <property type="match status" value="1"/>
</dbReference>
<dbReference type="InterPro" id="IPR029026">
    <property type="entry name" value="tRNA_m1G_MTases_N"/>
</dbReference>
<comment type="catalytic activity">
    <reaction evidence="14 15 17">
        <text>guanosine(37) in tRNA + S-adenosyl-L-methionine = N(1)-methylguanosine(37) in tRNA + S-adenosyl-L-homocysteine + H(+)</text>
        <dbReference type="Rhea" id="RHEA:36899"/>
        <dbReference type="Rhea" id="RHEA-COMP:10145"/>
        <dbReference type="Rhea" id="RHEA-COMP:10147"/>
        <dbReference type="ChEBI" id="CHEBI:15378"/>
        <dbReference type="ChEBI" id="CHEBI:57856"/>
        <dbReference type="ChEBI" id="CHEBI:59789"/>
        <dbReference type="ChEBI" id="CHEBI:73542"/>
        <dbReference type="ChEBI" id="CHEBI:74269"/>
        <dbReference type="EC" id="2.1.1.228"/>
    </reaction>
</comment>
<dbReference type="HAMAP" id="MF_00605">
    <property type="entry name" value="TrmD"/>
    <property type="match status" value="1"/>
</dbReference>
<comment type="subcellular location">
    <subcellularLocation>
        <location evidence="2 15 17">Cytoplasm</location>
    </subcellularLocation>
</comment>